<sequence>MKQLAVAFLFVAAWALPFAPVVATAPSEPDVEVEAIINKALERATWAQEQNFEARFRHSMTQRARKFNGDGEVTEDETLAYTVEPYQGVPYAKLLTKDGEPIAGDDLKDEEKRWEDFLEMLAEPPKEEEEEEDENSIIFNEELLERFTAELTGIRDLRGRPTFVLEFEPRSGKLPERRQMDKALNKSRGQLWIDQETYEIAKVNFEMKERVRLWWGILGSISEVTGQFEREPVADDVWLNSKVDMYFHVRVLFSTSRRGQTTLWDEFEPVPNE</sequence>
<accession>A0A381RD66</accession>
<gene>
    <name evidence="1" type="ORF">METZ01_LOCUS40651</name>
</gene>
<evidence type="ECO:0000313" key="1">
    <source>
        <dbReference type="EMBL" id="SUZ87797.1"/>
    </source>
</evidence>
<organism evidence="1">
    <name type="scientific">marine metagenome</name>
    <dbReference type="NCBI Taxonomy" id="408172"/>
    <lineage>
        <taxon>unclassified sequences</taxon>
        <taxon>metagenomes</taxon>
        <taxon>ecological metagenomes</taxon>
    </lineage>
</organism>
<evidence type="ECO:0008006" key="2">
    <source>
        <dbReference type="Google" id="ProtNLM"/>
    </source>
</evidence>
<dbReference type="AlphaFoldDB" id="A0A381RD66"/>
<reference evidence="1" key="1">
    <citation type="submission" date="2018-05" db="EMBL/GenBank/DDBJ databases">
        <authorList>
            <person name="Lanie J.A."/>
            <person name="Ng W.-L."/>
            <person name="Kazmierczak K.M."/>
            <person name="Andrzejewski T.M."/>
            <person name="Davidsen T.M."/>
            <person name="Wayne K.J."/>
            <person name="Tettelin H."/>
            <person name="Glass J.I."/>
            <person name="Rusch D."/>
            <person name="Podicherti R."/>
            <person name="Tsui H.-C.T."/>
            <person name="Winkler M.E."/>
        </authorList>
    </citation>
    <scope>NUCLEOTIDE SEQUENCE</scope>
</reference>
<protein>
    <recommendedName>
        <fullName evidence="2">MucB/RseB N-terminal domain-containing protein</fullName>
    </recommendedName>
</protein>
<dbReference type="EMBL" id="UINC01001740">
    <property type="protein sequence ID" value="SUZ87797.1"/>
    <property type="molecule type" value="Genomic_DNA"/>
</dbReference>
<name>A0A381RD66_9ZZZZ</name>
<proteinExistence type="predicted"/>